<dbReference type="EMBL" id="CM002871">
    <property type="protein sequence ID" value="KFK39795.1"/>
    <property type="molecule type" value="Genomic_DNA"/>
</dbReference>
<keyword evidence="3" id="KW-1185">Reference proteome</keyword>
<evidence type="ECO:0000256" key="1">
    <source>
        <dbReference type="SAM" id="MobiDB-lite"/>
    </source>
</evidence>
<dbReference type="Proteomes" id="UP000029120">
    <property type="component" value="Chromosome 3"/>
</dbReference>
<organism evidence="2 3">
    <name type="scientific">Arabis alpina</name>
    <name type="common">Alpine rock-cress</name>
    <dbReference type="NCBI Taxonomy" id="50452"/>
    <lineage>
        <taxon>Eukaryota</taxon>
        <taxon>Viridiplantae</taxon>
        <taxon>Streptophyta</taxon>
        <taxon>Embryophyta</taxon>
        <taxon>Tracheophyta</taxon>
        <taxon>Spermatophyta</taxon>
        <taxon>Magnoliopsida</taxon>
        <taxon>eudicotyledons</taxon>
        <taxon>Gunneridae</taxon>
        <taxon>Pentapetalae</taxon>
        <taxon>rosids</taxon>
        <taxon>malvids</taxon>
        <taxon>Brassicales</taxon>
        <taxon>Brassicaceae</taxon>
        <taxon>Arabideae</taxon>
        <taxon>Arabis</taxon>
    </lineage>
</organism>
<proteinExistence type="predicted"/>
<dbReference type="Gramene" id="KFK39795">
    <property type="protein sequence ID" value="KFK39795"/>
    <property type="gene ID" value="AALP_AA3G289200"/>
</dbReference>
<evidence type="ECO:0000313" key="2">
    <source>
        <dbReference type="EMBL" id="KFK39795.1"/>
    </source>
</evidence>
<evidence type="ECO:0000313" key="3">
    <source>
        <dbReference type="Proteomes" id="UP000029120"/>
    </source>
</evidence>
<name>A0A087HCE3_ARAAL</name>
<reference evidence="3" key="1">
    <citation type="journal article" date="2015" name="Nat. Plants">
        <title>Genome expansion of Arabis alpina linked with retrotransposition and reduced symmetric DNA methylation.</title>
        <authorList>
            <person name="Willing E.M."/>
            <person name="Rawat V."/>
            <person name="Mandakova T."/>
            <person name="Maumus F."/>
            <person name="James G.V."/>
            <person name="Nordstroem K.J."/>
            <person name="Becker C."/>
            <person name="Warthmann N."/>
            <person name="Chica C."/>
            <person name="Szarzynska B."/>
            <person name="Zytnicki M."/>
            <person name="Albani M.C."/>
            <person name="Kiefer C."/>
            <person name="Bergonzi S."/>
            <person name="Castaings L."/>
            <person name="Mateos J.L."/>
            <person name="Berns M.C."/>
            <person name="Bujdoso N."/>
            <person name="Piofczyk T."/>
            <person name="de Lorenzo L."/>
            <person name="Barrero-Sicilia C."/>
            <person name="Mateos I."/>
            <person name="Piednoel M."/>
            <person name="Hagmann J."/>
            <person name="Chen-Min-Tao R."/>
            <person name="Iglesias-Fernandez R."/>
            <person name="Schuster S.C."/>
            <person name="Alonso-Blanco C."/>
            <person name="Roudier F."/>
            <person name="Carbonero P."/>
            <person name="Paz-Ares J."/>
            <person name="Davis S.J."/>
            <person name="Pecinka A."/>
            <person name="Quesneville H."/>
            <person name="Colot V."/>
            <person name="Lysak M.A."/>
            <person name="Weigel D."/>
            <person name="Coupland G."/>
            <person name="Schneeberger K."/>
        </authorList>
    </citation>
    <scope>NUCLEOTIDE SEQUENCE [LARGE SCALE GENOMIC DNA]</scope>
    <source>
        <strain evidence="3">cv. Pajares</strain>
    </source>
</reference>
<feature type="non-terminal residue" evidence="2">
    <location>
        <position position="167"/>
    </location>
</feature>
<gene>
    <name evidence="2" type="ordered locus">AALP_Aa3g289200</name>
</gene>
<dbReference type="AlphaFoldDB" id="A0A087HCE3"/>
<feature type="compositionally biased region" description="Pro residues" evidence="1">
    <location>
        <begin position="37"/>
        <end position="51"/>
    </location>
</feature>
<sequence>MIPLTIRALSTSSGENPDADRKDLIDKRQVSAEDDSPQPPESPDPPNPPNPVCNGAKSSSLLLSYHLCHSQRPLIVFSGMVNAGQDNFHESKCTLVRMIYPPETTCPPLFSSSSIYWMYLMEKPSKKPHWGFGLVLCFFGRDTFSQGVKGQRLKLFPSFPSSSLSGV</sequence>
<accession>A0A087HCE3</accession>
<feature type="region of interest" description="Disordered" evidence="1">
    <location>
        <begin position="1"/>
        <end position="53"/>
    </location>
</feature>
<protein>
    <submittedName>
        <fullName evidence="2">Uncharacterized protein</fullName>
    </submittedName>
</protein>
<feature type="compositionally biased region" description="Basic and acidic residues" evidence="1">
    <location>
        <begin position="18"/>
        <end position="31"/>
    </location>
</feature>